<comment type="caution">
    <text evidence="3">The sequence shown here is derived from an EMBL/GenBank/DDBJ whole genome shotgun (WGS) entry which is preliminary data.</text>
</comment>
<dbReference type="AlphaFoldDB" id="A0A8H7DNU2"/>
<accession>A0A8H7DNU2</accession>
<evidence type="ECO:0000259" key="2">
    <source>
        <dbReference type="Pfam" id="PF03171"/>
    </source>
</evidence>
<dbReference type="RefSeq" id="XP_036629243.1">
    <property type="nucleotide sequence ID" value="XM_036777815.1"/>
</dbReference>
<dbReference type="Gene3D" id="2.60.120.330">
    <property type="entry name" value="B-lactam Antibiotic, Isopenicillin N Synthase, Chain"/>
    <property type="match status" value="1"/>
</dbReference>
<gene>
    <name evidence="3" type="ORF">PC9H_008301</name>
</gene>
<dbReference type="InterPro" id="IPR027443">
    <property type="entry name" value="IPNS-like_sf"/>
</dbReference>
<protein>
    <recommendedName>
        <fullName evidence="2">Isopenicillin N synthase-like Fe(2+) 2OG dioxygenase domain-containing protein</fullName>
    </recommendedName>
</protein>
<evidence type="ECO:0000256" key="1">
    <source>
        <dbReference type="SAM" id="MobiDB-lite"/>
    </source>
</evidence>
<feature type="region of interest" description="Disordered" evidence="1">
    <location>
        <begin position="1"/>
        <end position="21"/>
    </location>
</feature>
<reference evidence="3" key="1">
    <citation type="submission" date="2019-07" db="EMBL/GenBank/DDBJ databases">
        <authorList>
            <person name="Palmer J.M."/>
        </authorList>
    </citation>
    <scope>NUCLEOTIDE SEQUENCE</scope>
    <source>
        <strain evidence="3">PC9</strain>
    </source>
</reference>
<dbReference type="EMBL" id="JACETU010000006">
    <property type="protein sequence ID" value="KAF7425939.1"/>
    <property type="molecule type" value="Genomic_DNA"/>
</dbReference>
<evidence type="ECO:0000313" key="4">
    <source>
        <dbReference type="Proteomes" id="UP000623687"/>
    </source>
</evidence>
<dbReference type="GeneID" id="59378119"/>
<feature type="domain" description="Isopenicillin N synthase-like Fe(2+) 2OG dioxygenase" evidence="2">
    <location>
        <begin position="125"/>
        <end position="161"/>
    </location>
</feature>
<dbReference type="Pfam" id="PF03171">
    <property type="entry name" value="2OG-FeII_Oxy"/>
    <property type="match status" value="1"/>
</dbReference>
<feature type="compositionally biased region" description="Polar residues" evidence="1">
    <location>
        <begin position="9"/>
        <end position="21"/>
    </location>
</feature>
<proteinExistence type="predicted"/>
<dbReference type="InterPro" id="IPR044861">
    <property type="entry name" value="IPNS-like_FE2OG_OXY"/>
</dbReference>
<dbReference type="OrthoDB" id="288590at2759"/>
<name>A0A8H7DNU2_PLEOS</name>
<evidence type="ECO:0000313" key="3">
    <source>
        <dbReference type="EMBL" id="KAF7425939.1"/>
    </source>
</evidence>
<keyword evidence="4" id="KW-1185">Reference proteome</keyword>
<dbReference type="VEuPathDB" id="FungiDB:PC9H_008301"/>
<dbReference type="SUPFAM" id="SSF51197">
    <property type="entry name" value="Clavaminate synthase-like"/>
    <property type="match status" value="1"/>
</dbReference>
<organism evidence="3 4">
    <name type="scientific">Pleurotus ostreatus</name>
    <name type="common">Oyster mushroom</name>
    <name type="synonym">White-rot fungus</name>
    <dbReference type="NCBI Taxonomy" id="5322"/>
    <lineage>
        <taxon>Eukaryota</taxon>
        <taxon>Fungi</taxon>
        <taxon>Dikarya</taxon>
        <taxon>Basidiomycota</taxon>
        <taxon>Agaricomycotina</taxon>
        <taxon>Agaricomycetes</taxon>
        <taxon>Agaricomycetidae</taxon>
        <taxon>Agaricales</taxon>
        <taxon>Pleurotineae</taxon>
        <taxon>Pleurotaceae</taxon>
        <taxon>Pleurotus</taxon>
    </lineage>
</organism>
<sequence length="244" mass="27047">MPHYPSDTPPSASQKDNTSPQVSVFRTLPEYSYILEQWTPSPTLKVGPICCLLTCFTDALDPQALDEYIKELTKLDAEDPDFVDTVQEIHRILAADPELAGKAPNFTPIASGGTLRFSVPRVGGHVGDMLDQMTGGRFKSTPHRVVPPPHGASRISVPFFFDFSWDAKMEYLPLDHLPALTPEEQAIAKARWEQTTFTGVSGVWAQYHAKKVKKVFPDLQLPDFEHNAKPSTRFNVAVNTAVNA</sequence>
<dbReference type="Proteomes" id="UP000623687">
    <property type="component" value="Unassembled WGS sequence"/>
</dbReference>